<accession>A0A0E3LUA4</accession>
<name>A0A0E3LUA4_METMZ</name>
<dbReference type="EMBL" id="CP009512">
    <property type="protein sequence ID" value="AKB64926.1"/>
    <property type="molecule type" value="Genomic_DNA"/>
</dbReference>
<organism evidence="1 2">
    <name type="scientific">Methanosarcina mazei S-6</name>
    <dbReference type="NCBI Taxonomy" id="213585"/>
    <lineage>
        <taxon>Archaea</taxon>
        <taxon>Methanobacteriati</taxon>
        <taxon>Methanobacteriota</taxon>
        <taxon>Stenosarchaea group</taxon>
        <taxon>Methanomicrobia</taxon>
        <taxon>Methanosarcinales</taxon>
        <taxon>Methanosarcinaceae</taxon>
        <taxon>Methanosarcina</taxon>
    </lineage>
</organism>
<evidence type="ECO:0008006" key="3">
    <source>
        <dbReference type="Google" id="ProtNLM"/>
    </source>
</evidence>
<dbReference type="AlphaFoldDB" id="A0A0E3LUA4"/>
<protein>
    <recommendedName>
        <fullName evidence="3">SPOR domain-containing protein</fullName>
    </recommendedName>
</protein>
<dbReference type="RefSeq" id="WP_048046502.1">
    <property type="nucleotide sequence ID" value="NZ_CP009512.1"/>
</dbReference>
<proteinExistence type="predicted"/>
<reference evidence="1 2" key="1">
    <citation type="submission" date="2014-07" db="EMBL/GenBank/DDBJ databases">
        <title>Methanogenic archaea and the global carbon cycle.</title>
        <authorList>
            <person name="Henriksen J.R."/>
            <person name="Luke J."/>
            <person name="Reinhart S."/>
            <person name="Benedict M.N."/>
            <person name="Youngblut N.D."/>
            <person name="Metcalf M.E."/>
            <person name="Whitaker R.J."/>
            <person name="Metcalf W.W."/>
        </authorList>
    </citation>
    <scope>NUCLEOTIDE SEQUENCE [LARGE SCALE GENOMIC DNA]</scope>
    <source>
        <strain evidence="1 2">S-6</strain>
    </source>
</reference>
<gene>
    <name evidence="1" type="ORF">MSMAS_1730</name>
</gene>
<dbReference type="STRING" id="213585.MSMAS_1730"/>
<dbReference type="Proteomes" id="UP000033097">
    <property type="component" value="Chromosome"/>
</dbReference>
<sequence>MTVKTRKIIRKPVKRSVSKKQYRVVMAVKVGPFVSKSAAVTVANQVAKKGIAVQNLTKAGKGYSFTTKVGYKCASASVKKQVIAKLKAYAKQSGMPASAYKITA</sequence>
<evidence type="ECO:0000313" key="1">
    <source>
        <dbReference type="EMBL" id="AKB64926.1"/>
    </source>
</evidence>
<dbReference type="HOGENOM" id="CLU_2243879_0_0_2"/>
<dbReference type="GeneID" id="24839422"/>
<evidence type="ECO:0000313" key="2">
    <source>
        <dbReference type="Proteomes" id="UP000033097"/>
    </source>
</evidence>
<dbReference type="PATRIC" id="fig|213585.10.peg.2195"/>
<dbReference type="KEGG" id="mmj:MSMAS_1730"/>